<dbReference type="EMBL" id="ML213597">
    <property type="protein sequence ID" value="TFK40445.1"/>
    <property type="molecule type" value="Genomic_DNA"/>
</dbReference>
<sequence>MNQVPHIAIIGAGFGGLAMAIALKTQLGFNNFTIYEKASDIGGTWRDNVYPGCSSDNPIHLYSLSTDLRPTWTNTHGYQPEIFAYMKSLVEKYSLQYNLSLNTKFLSAHWDSEKQLYHITTEDIVSGKKNTATAQIAISAVGILGMPKMPEIAGIDRFKGFLFHSSRWNTKLDFQGKRVAVIGNGASATQFIPEIVKLRETDVTQFCRSRIWYLPPDKFPVDIRGCKGTSIQEYYEFEGGPKAHLGTTIPGFPNFYMLSGPNTATGYSPVLLFEEIQVKYILQMVQPVLQSRVSSFEVTVKATEAYNHKMQGMMLHSAFLNCVSPYRIGGDGKITFVFPGSTAHFWWWLKRPIWGDYISVCSSSDSGADTDESASPSLVKVMAGFGVLAVAVAWVYKLL</sequence>
<dbReference type="InterPro" id="IPR036188">
    <property type="entry name" value="FAD/NAD-bd_sf"/>
</dbReference>
<evidence type="ECO:0000256" key="1">
    <source>
        <dbReference type="ARBA" id="ARBA00010139"/>
    </source>
</evidence>
<reference evidence="6 7" key="1">
    <citation type="journal article" date="2019" name="Nat. Ecol. Evol.">
        <title>Megaphylogeny resolves global patterns of mushroom evolution.</title>
        <authorList>
            <person name="Varga T."/>
            <person name="Krizsan K."/>
            <person name="Foldi C."/>
            <person name="Dima B."/>
            <person name="Sanchez-Garcia M."/>
            <person name="Sanchez-Ramirez S."/>
            <person name="Szollosi G.J."/>
            <person name="Szarkandi J.G."/>
            <person name="Papp V."/>
            <person name="Albert L."/>
            <person name="Andreopoulos W."/>
            <person name="Angelini C."/>
            <person name="Antonin V."/>
            <person name="Barry K.W."/>
            <person name="Bougher N.L."/>
            <person name="Buchanan P."/>
            <person name="Buyck B."/>
            <person name="Bense V."/>
            <person name="Catcheside P."/>
            <person name="Chovatia M."/>
            <person name="Cooper J."/>
            <person name="Damon W."/>
            <person name="Desjardin D."/>
            <person name="Finy P."/>
            <person name="Geml J."/>
            <person name="Haridas S."/>
            <person name="Hughes K."/>
            <person name="Justo A."/>
            <person name="Karasinski D."/>
            <person name="Kautmanova I."/>
            <person name="Kiss B."/>
            <person name="Kocsube S."/>
            <person name="Kotiranta H."/>
            <person name="LaButti K.M."/>
            <person name="Lechner B.E."/>
            <person name="Liimatainen K."/>
            <person name="Lipzen A."/>
            <person name="Lukacs Z."/>
            <person name="Mihaltcheva S."/>
            <person name="Morgado L.N."/>
            <person name="Niskanen T."/>
            <person name="Noordeloos M.E."/>
            <person name="Ohm R.A."/>
            <person name="Ortiz-Santana B."/>
            <person name="Ovrebo C."/>
            <person name="Racz N."/>
            <person name="Riley R."/>
            <person name="Savchenko A."/>
            <person name="Shiryaev A."/>
            <person name="Soop K."/>
            <person name="Spirin V."/>
            <person name="Szebenyi C."/>
            <person name="Tomsovsky M."/>
            <person name="Tulloss R.E."/>
            <person name="Uehling J."/>
            <person name="Grigoriev I.V."/>
            <person name="Vagvolgyi C."/>
            <person name="Papp T."/>
            <person name="Martin F.M."/>
            <person name="Miettinen O."/>
            <person name="Hibbett D.S."/>
            <person name="Nagy L.G."/>
        </authorList>
    </citation>
    <scope>NUCLEOTIDE SEQUENCE [LARGE SCALE GENOMIC DNA]</scope>
    <source>
        <strain evidence="6 7">CBS 166.37</strain>
    </source>
</reference>
<dbReference type="Gene3D" id="3.50.50.60">
    <property type="entry name" value="FAD/NAD(P)-binding domain"/>
    <property type="match status" value="2"/>
</dbReference>
<dbReference type="GO" id="GO:0050661">
    <property type="term" value="F:NADP binding"/>
    <property type="evidence" value="ECO:0007669"/>
    <property type="project" value="InterPro"/>
</dbReference>
<comment type="similarity">
    <text evidence="1">Belongs to the FAD-binding monooxygenase family.</text>
</comment>
<evidence type="ECO:0008006" key="8">
    <source>
        <dbReference type="Google" id="ProtNLM"/>
    </source>
</evidence>
<dbReference type="GO" id="GO:0004499">
    <property type="term" value="F:N,N-dimethylaniline monooxygenase activity"/>
    <property type="evidence" value="ECO:0007669"/>
    <property type="project" value="InterPro"/>
</dbReference>
<name>A0A5C3M713_9AGAR</name>
<dbReference type="AlphaFoldDB" id="A0A5C3M713"/>
<dbReference type="SUPFAM" id="SSF51905">
    <property type="entry name" value="FAD/NAD(P)-binding domain"/>
    <property type="match status" value="1"/>
</dbReference>
<keyword evidence="4" id="KW-0560">Oxidoreductase</keyword>
<keyword evidence="7" id="KW-1185">Reference proteome</keyword>
<keyword evidence="5" id="KW-1133">Transmembrane helix</keyword>
<dbReference type="OrthoDB" id="74360at2759"/>
<gene>
    <name evidence="6" type="ORF">BDQ12DRAFT_734413</name>
</gene>
<evidence type="ECO:0000256" key="4">
    <source>
        <dbReference type="ARBA" id="ARBA00023002"/>
    </source>
</evidence>
<evidence type="ECO:0000256" key="3">
    <source>
        <dbReference type="ARBA" id="ARBA00022827"/>
    </source>
</evidence>
<keyword evidence="5" id="KW-0472">Membrane</keyword>
<dbReference type="STRING" id="68775.A0A5C3M713"/>
<proteinExistence type="inferred from homology"/>
<accession>A0A5C3M713</accession>
<evidence type="ECO:0000256" key="2">
    <source>
        <dbReference type="ARBA" id="ARBA00022630"/>
    </source>
</evidence>
<evidence type="ECO:0000313" key="6">
    <source>
        <dbReference type="EMBL" id="TFK40445.1"/>
    </source>
</evidence>
<protein>
    <recommendedName>
        <fullName evidence="8">Monooxygenase</fullName>
    </recommendedName>
</protein>
<dbReference type="PANTHER" id="PTHR42877">
    <property type="entry name" value="L-ORNITHINE N(5)-MONOOXYGENASE-RELATED"/>
    <property type="match status" value="1"/>
</dbReference>
<keyword evidence="2" id="KW-0285">Flavoprotein</keyword>
<evidence type="ECO:0000256" key="5">
    <source>
        <dbReference type="SAM" id="Phobius"/>
    </source>
</evidence>
<organism evidence="6 7">
    <name type="scientific">Crucibulum laeve</name>
    <dbReference type="NCBI Taxonomy" id="68775"/>
    <lineage>
        <taxon>Eukaryota</taxon>
        <taxon>Fungi</taxon>
        <taxon>Dikarya</taxon>
        <taxon>Basidiomycota</taxon>
        <taxon>Agaricomycotina</taxon>
        <taxon>Agaricomycetes</taxon>
        <taxon>Agaricomycetidae</taxon>
        <taxon>Agaricales</taxon>
        <taxon>Agaricineae</taxon>
        <taxon>Nidulariaceae</taxon>
        <taxon>Crucibulum</taxon>
    </lineage>
</organism>
<dbReference type="PANTHER" id="PTHR42877:SF4">
    <property type="entry name" value="FAD_NAD(P)-BINDING DOMAIN-CONTAINING PROTEIN-RELATED"/>
    <property type="match status" value="1"/>
</dbReference>
<evidence type="ECO:0000313" key="7">
    <source>
        <dbReference type="Proteomes" id="UP000308652"/>
    </source>
</evidence>
<feature type="transmembrane region" description="Helical" evidence="5">
    <location>
        <begin position="6"/>
        <end position="23"/>
    </location>
</feature>
<keyword evidence="5" id="KW-0812">Transmembrane</keyword>
<dbReference type="GO" id="GO:0050660">
    <property type="term" value="F:flavin adenine dinucleotide binding"/>
    <property type="evidence" value="ECO:0007669"/>
    <property type="project" value="InterPro"/>
</dbReference>
<keyword evidence="3" id="KW-0274">FAD</keyword>
<dbReference type="InterPro" id="IPR020946">
    <property type="entry name" value="Flavin_mOase-like"/>
</dbReference>
<dbReference type="Proteomes" id="UP000308652">
    <property type="component" value="Unassembled WGS sequence"/>
</dbReference>
<dbReference type="InterPro" id="IPR051209">
    <property type="entry name" value="FAD-bind_Monooxygenase_sf"/>
</dbReference>
<dbReference type="Pfam" id="PF00743">
    <property type="entry name" value="FMO-like"/>
    <property type="match status" value="1"/>
</dbReference>